<feature type="compositionally biased region" description="Basic residues" evidence="1">
    <location>
        <begin position="27"/>
        <end position="36"/>
    </location>
</feature>
<reference evidence="3" key="1">
    <citation type="journal article" date="2015" name="Proc. Natl. Acad. Sci. U.S.A.">
        <title>Genome sequencing of adzuki bean (Vigna angularis) provides insight into high starch and low fat accumulation and domestication.</title>
        <authorList>
            <person name="Yang K."/>
            <person name="Tian Z."/>
            <person name="Chen C."/>
            <person name="Luo L."/>
            <person name="Zhao B."/>
            <person name="Wang Z."/>
            <person name="Yu L."/>
            <person name="Li Y."/>
            <person name="Sun Y."/>
            <person name="Li W."/>
            <person name="Chen Y."/>
            <person name="Li Y."/>
            <person name="Zhang Y."/>
            <person name="Ai D."/>
            <person name="Zhao J."/>
            <person name="Shang C."/>
            <person name="Ma Y."/>
            <person name="Wu B."/>
            <person name="Wang M."/>
            <person name="Gao L."/>
            <person name="Sun D."/>
            <person name="Zhang P."/>
            <person name="Guo F."/>
            <person name="Wang W."/>
            <person name="Li Y."/>
            <person name="Wang J."/>
            <person name="Varshney R.K."/>
            <person name="Wang J."/>
            <person name="Ling H.Q."/>
            <person name="Wan P."/>
        </authorList>
    </citation>
    <scope>NUCLEOTIDE SEQUENCE</scope>
    <source>
        <strain evidence="3">cv. Jingnong 6</strain>
    </source>
</reference>
<accession>A0A0L9V5I5</accession>
<evidence type="ECO:0000313" key="2">
    <source>
        <dbReference type="EMBL" id="KOM50238.1"/>
    </source>
</evidence>
<dbReference type="EMBL" id="CM003378">
    <property type="protein sequence ID" value="KOM50238.1"/>
    <property type="molecule type" value="Genomic_DNA"/>
</dbReference>
<evidence type="ECO:0000256" key="1">
    <source>
        <dbReference type="SAM" id="MobiDB-lite"/>
    </source>
</evidence>
<name>A0A0L9V5I5_PHAAN</name>
<proteinExistence type="predicted"/>
<gene>
    <name evidence="2" type="ORF">LR48_Vigan08g106500</name>
</gene>
<dbReference type="Proteomes" id="UP000053144">
    <property type="component" value="Chromosome 8"/>
</dbReference>
<dbReference type="AlphaFoldDB" id="A0A0L9V5I5"/>
<evidence type="ECO:0000313" key="3">
    <source>
        <dbReference type="Proteomes" id="UP000053144"/>
    </source>
</evidence>
<protein>
    <submittedName>
        <fullName evidence="2">Uncharacterized protein</fullName>
    </submittedName>
</protein>
<dbReference type="Gramene" id="KOM50238">
    <property type="protein sequence ID" value="KOM50238"/>
    <property type="gene ID" value="LR48_Vigan08g106500"/>
</dbReference>
<organism evidence="2 3">
    <name type="scientific">Phaseolus angularis</name>
    <name type="common">Azuki bean</name>
    <name type="synonym">Vigna angularis</name>
    <dbReference type="NCBI Taxonomy" id="3914"/>
    <lineage>
        <taxon>Eukaryota</taxon>
        <taxon>Viridiplantae</taxon>
        <taxon>Streptophyta</taxon>
        <taxon>Embryophyta</taxon>
        <taxon>Tracheophyta</taxon>
        <taxon>Spermatophyta</taxon>
        <taxon>Magnoliopsida</taxon>
        <taxon>eudicotyledons</taxon>
        <taxon>Gunneridae</taxon>
        <taxon>Pentapetalae</taxon>
        <taxon>rosids</taxon>
        <taxon>fabids</taxon>
        <taxon>Fabales</taxon>
        <taxon>Fabaceae</taxon>
        <taxon>Papilionoideae</taxon>
        <taxon>50 kb inversion clade</taxon>
        <taxon>NPAAA clade</taxon>
        <taxon>indigoferoid/millettioid clade</taxon>
        <taxon>Phaseoleae</taxon>
        <taxon>Vigna</taxon>
    </lineage>
</organism>
<feature type="region of interest" description="Disordered" evidence="1">
    <location>
        <begin position="1"/>
        <end position="37"/>
    </location>
</feature>
<sequence>MTSRQNRVATHPGLTSLAAHPADRASRPLRGHKHSTTRPSGLTFCRFFILKYSSMRTLGSISVRSFDQNDAWLLSVLDVRPLGSISVRSFDQNDAWLLSVPDVRPLGSTSVLSSDQTDGGLLSLLDVQQLGLNRSVTRLNDVRTLRLNHSIIRLIGVRQLGLDCSASLIDVRIKRPADVLNNVRPLALKSFGHTPTRALQHSAILMIGLLTIRPPRPFDPTDVQPSGLNDFRPLGFNRRSAIKSHGRSVTCPHPFCLNCSAFRGLKRPPFGPTHEAFGHSNSLTFSHSIPLTFGLKRPVFGLTDVRPPGLQLDLTSAVRPQRCSPFGFNHSTIHVYERSSSQPFGLPLISSARQCTTTSDQAVGRSASKVFALWFQPLDHPCVRAFKHSAVRLQRYSHIDLNPSTIHSHERSNIRPFDLKGSRPLGFNRSSIHGHEHSSIRPFDAINVVHSAVMTFGLTRSIWPHMPLDLDRPWPQAFSFCDLRLYSLYRSAIQVLTFGLTRSSFFAVWLHIFFGPSNSTARSSLV</sequence>